<evidence type="ECO:0000256" key="3">
    <source>
        <dbReference type="ARBA" id="ARBA00023163"/>
    </source>
</evidence>
<proteinExistence type="predicted"/>
<comment type="caution">
    <text evidence="5">The sequence shown here is derived from an EMBL/GenBank/DDBJ whole genome shotgun (WGS) entry which is preliminary data.</text>
</comment>
<dbReference type="PANTHER" id="PTHR33204">
    <property type="entry name" value="TRANSCRIPTIONAL REGULATOR, MARR FAMILY"/>
    <property type="match status" value="1"/>
</dbReference>
<dbReference type="EMBL" id="NKYE01000010">
    <property type="protein sequence ID" value="OZM71935.1"/>
    <property type="molecule type" value="Genomic_DNA"/>
</dbReference>
<accession>A0A263D3J7</accession>
<dbReference type="InParanoid" id="A0A263D3J7"/>
<dbReference type="RefSeq" id="WP_094863892.1">
    <property type="nucleotide sequence ID" value="NZ_NKYE01000010.1"/>
</dbReference>
<dbReference type="Pfam" id="PF01638">
    <property type="entry name" value="HxlR"/>
    <property type="match status" value="1"/>
</dbReference>
<evidence type="ECO:0000313" key="6">
    <source>
        <dbReference type="Proteomes" id="UP000242444"/>
    </source>
</evidence>
<evidence type="ECO:0000259" key="4">
    <source>
        <dbReference type="PROSITE" id="PS51118"/>
    </source>
</evidence>
<feature type="domain" description="HTH hxlR-type" evidence="4">
    <location>
        <begin position="10"/>
        <end position="108"/>
    </location>
</feature>
<dbReference type="InterPro" id="IPR002577">
    <property type="entry name" value="HTH_HxlR"/>
</dbReference>
<gene>
    <name evidence="5" type="ORF">CFN78_17460</name>
</gene>
<organism evidence="5 6">
    <name type="scientific">Amycolatopsis antarctica</name>
    <dbReference type="NCBI Taxonomy" id="1854586"/>
    <lineage>
        <taxon>Bacteria</taxon>
        <taxon>Bacillati</taxon>
        <taxon>Actinomycetota</taxon>
        <taxon>Actinomycetes</taxon>
        <taxon>Pseudonocardiales</taxon>
        <taxon>Pseudonocardiaceae</taxon>
        <taxon>Amycolatopsis</taxon>
    </lineage>
</organism>
<protein>
    <submittedName>
        <fullName evidence="5">Transcriptional regulator</fullName>
    </submittedName>
</protein>
<dbReference type="SUPFAM" id="SSF55718">
    <property type="entry name" value="SCP-like"/>
    <property type="match status" value="1"/>
</dbReference>
<reference evidence="5 6" key="1">
    <citation type="submission" date="2017-07" db="EMBL/GenBank/DDBJ databases">
        <title>Amycolatopsis antarcticus sp. nov., isolated from the surface of an Antarcticus brown macroalga.</title>
        <authorList>
            <person name="Wang J."/>
            <person name="Leiva S."/>
            <person name="Huang J."/>
            <person name="Huang Y."/>
        </authorList>
    </citation>
    <scope>NUCLEOTIDE SEQUENCE [LARGE SCALE GENOMIC DNA]</scope>
    <source>
        <strain evidence="5 6">AU-G6</strain>
    </source>
</reference>
<keyword evidence="6" id="KW-1185">Reference proteome</keyword>
<dbReference type="InterPro" id="IPR036388">
    <property type="entry name" value="WH-like_DNA-bd_sf"/>
</dbReference>
<dbReference type="AlphaFoldDB" id="A0A263D3J7"/>
<evidence type="ECO:0000313" key="5">
    <source>
        <dbReference type="EMBL" id="OZM71935.1"/>
    </source>
</evidence>
<keyword evidence="1" id="KW-0805">Transcription regulation</keyword>
<evidence type="ECO:0000256" key="2">
    <source>
        <dbReference type="ARBA" id="ARBA00023125"/>
    </source>
</evidence>
<dbReference type="SUPFAM" id="SSF46785">
    <property type="entry name" value="Winged helix' DNA-binding domain"/>
    <property type="match status" value="1"/>
</dbReference>
<dbReference type="InterPro" id="IPR036390">
    <property type="entry name" value="WH_DNA-bd_sf"/>
</dbReference>
<dbReference type="OrthoDB" id="9792527at2"/>
<dbReference type="PANTHER" id="PTHR33204:SF18">
    <property type="entry name" value="TRANSCRIPTIONAL REGULATORY PROTEIN"/>
    <property type="match status" value="1"/>
</dbReference>
<dbReference type="GO" id="GO:0003677">
    <property type="term" value="F:DNA binding"/>
    <property type="evidence" value="ECO:0007669"/>
    <property type="project" value="UniProtKB-KW"/>
</dbReference>
<dbReference type="Proteomes" id="UP000242444">
    <property type="component" value="Unassembled WGS sequence"/>
</dbReference>
<evidence type="ECO:0000256" key="1">
    <source>
        <dbReference type="ARBA" id="ARBA00023015"/>
    </source>
</evidence>
<keyword evidence="3" id="KW-0804">Transcription</keyword>
<name>A0A263D3J7_9PSEU</name>
<keyword evidence="2" id="KW-0238">DNA-binding</keyword>
<sequence length="227" mass="24574">MTGRTYGQYCGLARALELVGERWAMLVVRDLVLGPKRYTDLRETLHRIPPSMLSARLNELEQAGVVRRRVLANLDAAVVYELTEYGSELETIVLQLGLWGARSLGEPGADDIFTVDSAILSLYTIFRPEAAIGLRATYQVHYGPGIVVHAMVDDGVLKVSEGAHPDADVVIEAMGPFKQVLTGDLSPGDAVAMGLLRVTGDSALLDRFGDLFHIPPAPLPVEGLAVR</sequence>
<dbReference type="Gene3D" id="1.10.10.10">
    <property type="entry name" value="Winged helix-like DNA-binding domain superfamily/Winged helix DNA-binding domain"/>
    <property type="match status" value="1"/>
</dbReference>
<dbReference type="PROSITE" id="PS51118">
    <property type="entry name" value="HTH_HXLR"/>
    <property type="match status" value="1"/>
</dbReference>
<dbReference type="Gene3D" id="3.30.1050.10">
    <property type="entry name" value="SCP2 sterol-binding domain"/>
    <property type="match status" value="1"/>
</dbReference>
<dbReference type="InterPro" id="IPR036527">
    <property type="entry name" value="SCP2_sterol-bd_dom_sf"/>
</dbReference>